<proteinExistence type="predicted"/>
<accession>A0AAU6WDN0</accession>
<reference evidence="2 3" key="1">
    <citation type="submission" date="2023-05" db="EMBL/GenBank/DDBJ databases">
        <title>Glutamicibacter sp. B1, complete genome.</title>
        <authorList>
            <person name="Long Y.H."/>
            <person name="Fang T."/>
            <person name="Li X.Y."/>
        </authorList>
    </citation>
    <scope>NUCLEOTIDE SEQUENCE [LARGE SCALE GENOMIC DNA]</scope>
    <source>
        <strain evidence="2 3">B1</strain>
    </source>
</reference>
<evidence type="ECO:0000256" key="1">
    <source>
        <dbReference type="SAM" id="MobiDB-lite"/>
    </source>
</evidence>
<dbReference type="KEGG" id="gey:QMQ05_15010"/>
<dbReference type="EMBL" id="CP125942">
    <property type="protein sequence ID" value="XAO45637.1"/>
    <property type="molecule type" value="Genomic_DNA"/>
</dbReference>
<protein>
    <recommendedName>
        <fullName evidence="4">Sugar ABC transporter ATPase</fullName>
    </recommendedName>
</protein>
<feature type="compositionally biased region" description="Basic and acidic residues" evidence="1">
    <location>
        <begin position="9"/>
        <end position="27"/>
    </location>
</feature>
<feature type="compositionally biased region" description="Low complexity" evidence="1">
    <location>
        <begin position="61"/>
        <end position="71"/>
    </location>
</feature>
<keyword evidence="3" id="KW-1185">Reference proteome</keyword>
<dbReference type="RefSeq" id="WP_345471319.1">
    <property type="nucleotide sequence ID" value="NZ_CP125942.1"/>
</dbReference>
<evidence type="ECO:0000313" key="3">
    <source>
        <dbReference type="Proteomes" id="UP001486888"/>
    </source>
</evidence>
<evidence type="ECO:0008006" key="4">
    <source>
        <dbReference type="Google" id="ProtNLM"/>
    </source>
</evidence>
<dbReference type="Proteomes" id="UP001486888">
    <property type="component" value="Chromosome"/>
</dbReference>
<sequence>MTLNNSEFDEVRQDLDVDEPLDGRDGQPVEGSSDEPSALDAEDPLHGAEQIIEENDTAVLATDEATAAEPAEGIDPEQP</sequence>
<gene>
    <name evidence="2" type="ORF">QMQ05_15010</name>
</gene>
<organism evidence="2 3">
    <name type="scientific">Glutamicibacter ectropisis</name>
    <dbReference type="NCBI Taxonomy" id="3046593"/>
    <lineage>
        <taxon>Bacteria</taxon>
        <taxon>Bacillati</taxon>
        <taxon>Actinomycetota</taxon>
        <taxon>Actinomycetes</taxon>
        <taxon>Micrococcales</taxon>
        <taxon>Micrococcaceae</taxon>
        <taxon>Glutamicibacter</taxon>
    </lineage>
</organism>
<feature type="region of interest" description="Disordered" evidence="1">
    <location>
        <begin position="1"/>
        <end position="79"/>
    </location>
</feature>
<name>A0AAU6WDN0_9MICC</name>
<dbReference type="AlphaFoldDB" id="A0AAU6WDN0"/>
<evidence type="ECO:0000313" key="2">
    <source>
        <dbReference type="EMBL" id="XAO45637.1"/>
    </source>
</evidence>